<dbReference type="GO" id="GO:0010008">
    <property type="term" value="C:endosome membrane"/>
    <property type="evidence" value="ECO:0007669"/>
    <property type="project" value="TreeGrafter"/>
</dbReference>
<dbReference type="Pfam" id="PF19432">
    <property type="entry name" value="RME-8_N"/>
    <property type="match status" value="1"/>
</dbReference>
<dbReference type="InterPro" id="IPR044978">
    <property type="entry name" value="GRV2/DNAJC13"/>
</dbReference>
<dbReference type="Proteomes" id="UP001162060">
    <property type="component" value="Unassembled WGS sequence"/>
</dbReference>
<dbReference type="GO" id="GO:2000641">
    <property type="term" value="P:regulation of early endosome to late endosome transport"/>
    <property type="evidence" value="ECO:0007669"/>
    <property type="project" value="InterPro"/>
</dbReference>
<sequence>MGQAGSVQQQHALRNVLSLRAAPRNVSDTELEEVLRTFCALFPLELQVPDASFSNVVRVAVKQRRLFDVMHELLQEQTVQLQVHNGQDMTPLILQSFRRVIRWRELYKLCAKCSLKPFLACLQRPSQTSVLSGLETLELMLSPCLDFDMGDKTADRSEAANRRHFADAGGYEVLRSLLVQYGATVEKMEKKNEAAVVLQGVLKVFIVTLVPRRAITDAVTCTQAVEALMDARVTLLDLCHCRDGGGPELMTLAIRLVKGLFCIVDLDQVQRLQESAREYGALLYTLKTAVQEGANKRTIEHGKGAESKDEVESNLQEMCVDLVEMFCAGNISSTETMYRIFPVGLFMPAKICVEPKVQHTVASPLFAKTALGSSGGRALPHFSFEFDQPRRQSTATSNVLGADGSVGTKRNRFVKYASNAGDFGGSAFEIRLGEARKKGEHWREIMKAILCTHESPELVWRVPMRAELYSALRGEIEAHGRRRRHMVENKIVQFGERIPLWHHEMFDVRYPSLDKELVVNNYFVEYLIPRVADLTNTYEIAEPVLLAWHLFDRLAVEDDENRTIMCARCLRLVVRRYAMLFHGQIPAHYVLVLLRDHMNHSPAFVRECFLLLSAAVVTSRNIRSAHFGQLGTIVARTVVDVLADPALLASLSTPLESVDEVDEDTSVRFVDPEDKAVVIVNQRDGMLRAGISVLLTITRSDKSVLQLLRPKRIFLCRLIAVETLDHVTITHIFFLLEQLELLDNNGWLQYSFRSSNNIKLYIVNFVSLSIDGITSKFDS</sequence>
<reference evidence="2" key="1">
    <citation type="submission" date="2024-01" db="EMBL/GenBank/DDBJ databases">
        <authorList>
            <person name="Webb A."/>
        </authorList>
    </citation>
    <scope>NUCLEOTIDE SEQUENCE</scope>
    <source>
        <strain evidence="2">Pm1</strain>
    </source>
</reference>
<evidence type="ECO:0000313" key="3">
    <source>
        <dbReference type="Proteomes" id="UP001162060"/>
    </source>
</evidence>
<proteinExistence type="predicted"/>
<dbReference type="GO" id="GO:0006898">
    <property type="term" value="P:receptor-mediated endocytosis"/>
    <property type="evidence" value="ECO:0007669"/>
    <property type="project" value="TreeGrafter"/>
</dbReference>
<evidence type="ECO:0000259" key="1">
    <source>
        <dbReference type="Pfam" id="PF19432"/>
    </source>
</evidence>
<comment type="caution">
    <text evidence="2">The sequence shown here is derived from an EMBL/GenBank/DDBJ whole genome shotgun (WGS) entry which is preliminary data.</text>
</comment>
<accession>A0AAV1U6Q8</accession>
<dbReference type="PANTHER" id="PTHR36983">
    <property type="entry name" value="DNAJ HOMOLOG SUBFAMILY C MEMBER 13"/>
    <property type="match status" value="1"/>
</dbReference>
<feature type="domain" description="DnaJ homologue subfamily C GRV2/DNAJC13 N-terminal" evidence="1">
    <location>
        <begin position="288"/>
        <end position="528"/>
    </location>
</feature>
<dbReference type="InterPro" id="IPR045802">
    <property type="entry name" value="GRV2/DNAJC13_N"/>
</dbReference>
<dbReference type="AlphaFoldDB" id="A0AAV1U6Q8"/>
<protein>
    <recommendedName>
        <fullName evidence="1">DnaJ homologue subfamily C GRV2/DNAJC13 N-terminal domain-containing protein</fullName>
    </recommendedName>
</protein>
<name>A0AAV1U6Q8_9STRA</name>
<evidence type="ECO:0000313" key="2">
    <source>
        <dbReference type="EMBL" id="CAK7929343.1"/>
    </source>
</evidence>
<gene>
    <name evidence="2" type="ORF">PM001_LOCUS14493</name>
</gene>
<dbReference type="GO" id="GO:0007032">
    <property type="term" value="P:endosome organization"/>
    <property type="evidence" value="ECO:0007669"/>
    <property type="project" value="InterPro"/>
</dbReference>
<organism evidence="2 3">
    <name type="scientific">Peronospora matthiolae</name>
    <dbReference type="NCBI Taxonomy" id="2874970"/>
    <lineage>
        <taxon>Eukaryota</taxon>
        <taxon>Sar</taxon>
        <taxon>Stramenopiles</taxon>
        <taxon>Oomycota</taxon>
        <taxon>Peronosporomycetes</taxon>
        <taxon>Peronosporales</taxon>
        <taxon>Peronosporaceae</taxon>
        <taxon>Peronospora</taxon>
    </lineage>
</organism>
<dbReference type="PANTHER" id="PTHR36983:SF2">
    <property type="entry name" value="DNAJ HOMOLOG SUBFAMILY C MEMBER 13"/>
    <property type="match status" value="1"/>
</dbReference>
<dbReference type="EMBL" id="CAKLBY020000153">
    <property type="protein sequence ID" value="CAK7929343.1"/>
    <property type="molecule type" value="Genomic_DNA"/>
</dbReference>